<proteinExistence type="predicted"/>
<dbReference type="InterPro" id="IPR053134">
    <property type="entry name" value="RNA-dir_DNA_polymerase"/>
</dbReference>
<accession>Q2QTF7</accession>
<dbReference type="PANTHER" id="PTHR24559:SF444">
    <property type="entry name" value="REVERSE TRANSCRIPTASE DOMAIN-CONTAINING PROTEIN"/>
    <property type="match status" value="1"/>
</dbReference>
<dbReference type="SUPFAM" id="SSF56672">
    <property type="entry name" value="DNA/RNA polymerases"/>
    <property type="match status" value="1"/>
</dbReference>
<sequence length="202" mass="22309">MPGPVGVITVKGLQSSTAQGGKTTVICREVQNVQAEDGERARIVLKPSPHGKVIKVQEDEAEPTVVVSLGGDLSEEKASNILAVLKKNINIFAWRRNVVGGVSPDLIMRYLAVKTDTKPKKQKLRKMSIDRQEVAKAEVQKLLKVGVIPEIDHPEWLANPVFVKKSNGKWRMYHQILINPGDKPKTAFITPFDTFCHIVGIS</sequence>
<reference evidence="1" key="1">
    <citation type="journal article" date="2005" name="BMC Biol.">
        <title>The sequence of rice chromosomes 11 and 12, rich in disease resistance genes and recent gene duplications.</title>
        <authorList>
            <consortium name="The rice chromosomes 11 and 12 sequencing consortia"/>
        </authorList>
    </citation>
    <scope>NUCLEOTIDE SEQUENCE [LARGE SCALE GENOMIC DNA]</scope>
</reference>
<organism evidence="1">
    <name type="scientific">Oryza sativa subsp. japonica</name>
    <name type="common">Rice</name>
    <dbReference type="NCBI Taxonomy" id="39947"/>
    <lineage>
        <taxon>Eukaryota</taxon>
        <taxon>Viridiplantae</taxon>
        <taxon>Streptophyta</taxon>
        <taxon>Embryophyta</taxon>
        <taxon>Tracheophyta</taxon>
        <taxon>Spermatophyta</taxon>
        <taxon>Magnoliopsida</taxon>
        <taxon>Liliopsida</taxon>
        <taxon>Poales</taxon>
        <taxon>Poaceae</taxon>
        <taxon>BOP clade</taxon>
        <taxon>Oryzoideae</taxon>
        <taxon>Oryzeae</taxon>
        <taxon>Oryzinae</taxon>
        <taxon>Oryza</taxon>
        <taxon>Oryza sativa</taxon>
    </lineage>
</organism>
<dbReference type="AlphaFoldDB" id="Q2QTF7"/>
<reference evidence="1" key="3">
    <citation type="submission" date="2006-01" db="EMBL/GenBank/DDBJ databases">
        <authorList>
            <person name="Buell R."/>
        </authorList>
    </citation>
    <scope>NUCLEOTIDE SEQUENCE</scope>
</reference>
<evidence type="ECO:0000313" key="1">
    <source>
        <dbReference type="EMBL" id="ABA97781.1"/>
    </source>
</evidence>
<dbReference type="Gene3D" id="3.10.10.10">
    <property type="entry name" value="HIV Type 1 Reverse Transcriptase, subunit A, domain 1"/>
    <property type="match status" value="1"/>
</dbReference>
<dbReference type="InterPro" id="IPR043502">
    <property type="entry name" value="DNA/RNA_pol_sf"/>
</dbReference>
<gene>
    <name evidence="1" type="ordered locus">LOC_Os12g19800</name>
</gene>
<protein>
    <submittedName>
        <fullName evidence="1">Retrotransposon protein, putative, Ty3-gypsy subclass</fullName>
    </submittedName>
</protein>
<dbReference type="EMBL" id="DP000011">
    <property type="protein sequence ID" value="ABA97781.1"/>
    <property type="molecule type" value="Genomic_DNA"/>
</dbReference>
<name>Q2QTF7_ORYSJ</name>
<dbReference type="PANTHER" id="PTHR24559">
    <property type="entry name" value="TRANSPOSON TY3-I GAG-POL POLYPROTEIN"/>
    <property type="match status" value="1"/>
</dbReference>
<reference evidence="1" key="2">
    <citation type="submission" date="2005-04" db="EMBL/GenBank/DDBJ databases">
        <authorList>
            <person name="Buell C.R."/>
            <person name="Wing R.A."/>
            <person name="McCombie W.A."/>
            <person name="Ouyang S."/>
        </authorList>
    </citation>
    <scope>NUCLEOTIDE SEQUENCE</scope>
</reference>